<organism evidence="3 4">
    <name type="scientific">Lychnis ringspot virus</name>
    <dbReference type="NCBI Taxonomy" id="44421"/>
    <lineage>
        <taxon>Viruses</taxon>
        <taxon>Riboviria</taxon>
        <taxon>Orthornavirae</taxon>
        <taxon>Kitrinoviricota</taxon>
        <taxon>Alsuviricetes</taxon>
        <taxon>Martellivirales</taxon>
        <taxon>Virgaviridae</taxon>
        <taxon>Hordeivirus</taxon>
        <taxon>Hordeivirus lychnis</taxon>
    </lineage>
</organism>
<dbReference type="GeneID" id="37628482"/>
<dbReference type="RefSeq" id="YP_009508257.1">
    <property type="nucleotide sequence ID" value="NC_038932.1"/>
</dbReference>
<dbReference type="InterPro" id="IPR007617">
    <property type="entry name" value="Viral_beta_CD"/>
</dbReference>
<evidence type="ECO:0000256" key="1">
    <source>
        <dbReference type="SAM" id="Phobius"/>
    </source>
</evidence>
<protein>
    <submittedName>
        <fullName evidence="3">Beta-C protein</fullName>
    </submittedName>
    <submittedName>
        <fullName evidence="2">Triple gene block 3 protein</fullName>
    </submittedName>
</protein>
<sequence>MPHPLTCGCSDCVLPPLQREFTESIYANENMMSAPPAPQTAKSVVGGDDLFLMMYSFLAGVLLTLLVIWSVGGTTCSNPQKASYYYQDLNKIEMEVAPGSPIDPEVIKAIHHFQNFPYGRTPGLGWIDDVTTLVTVWFTRLIYLGIIFFFIWVFKNI</sequence>
<accession>Q83079</accession>
<evidence type="ECO:0000313" key="4">
    <source>
        <dbReference type="Proteomes" id="UP000241228"/>
    </source>
</evidence>
<dbReference type="OrthoDB" id="26872at10239"/>
<keyword evidence="1" id="KW-1133">Transmembrane helix</keyword>
<evidence type="ECO:0000313" key="2">
    <source>
        <dbReference type="EMBL" id="ATO98267.1"/>
    </source>
</evidence>
<feature type="transmembrane region" description="Helical" evidence="1">
    <location>
        <begin position="134"/>
        <end position="154"/>
    </location>
</feature>
<evidence type="ECO:0000313" key="3">
    <source>
        <dbReference type="EMBL" id="CAA86472.1"/>
    </source>
</evidence>
<dbReference type="EMBL" id="MF768254">
    <property type="protein sequence ID" value="ATO98267.1"/>
    <property type="molecule type" value="Genomic_RNA"/>
</dbReference>
<reference evidence="2" key="3">
    <citation type="journal article" date="2017" name="Virus Res.">
        <title>Construction of infectious clones of lychnis ringspot virus and evaluation of its relationship with barley stripe mosaic virus by reassortment of genomic RNA segments.</title>
        <authorList>
            <person name="Jiang Z."/>
            <person name="Li Z."/>
            <person name="Yue N."/>
            <person name="Zhang K."/>
            <person name="Li D."/>
            <person name="Zhang Y."/>
        </authorList>
    </citation>
    <scope>NUCLEOTIDE SEQUENCE</scope>
    <source>
        <strain evidence="2">Mild</strain>
    </source>
</reference>
<dbReference type="Pfam" id="PF04530">
    <property type="entry name" value="Viral_Beta_CD"/>
    <property type="match status" value="1"/>
</dbReference>
<dbReference type="KEGG" id="vg:37628482"/>
<feature type="transmembrane region" description="Helical" evidence="1">
    <location>
        <begin position="50"/>
        <end position="71"/>
    </location>
</feature>
<proteinExistence type="predicted"/>
<reference evidence="3" key="1">
    <citation type="submission" date="1994-10" db="EMBL/GenBank/DDBJ databases">
        <authorList>
            <person name="Solovyev A."/>
        </authorList>
    </citation>
    <scope>NUCLEOTIDE SEQUENCE [LARGE SCALE GENOMIC DNA]</scope>
</reference>
<reference evidence="3" key="2">
    <citation type="submission" date="1995-12" db="EMBL/GenBank/DDBJ databases">
        <authorList>
            <person name="Solovyev A.G."/>
        </authorList>
    </citation>
    <scope>NUCLEOTIDE SEQUENCE [LARGE SCALE GENOMIC DNA]</scope>
</reference>
<dbReference type="EMBL" id="Z46351">
    <property type="protein sequence ID" value="CAA86472.1"/>
    <property type="molecule type" value="Genomic_RNA"/>
</dbReference>
<keyword evidence="1" id="KW-0812">Transmembrane</keyword>
<keyword evidence="4" id="KW-1185">Reference proteome</keyword>
<name>Q83079_9VIRU</name>
<keyword evidence="1" id="KW-0472">Membrane</keyword>
<dbReference type="Proteomes" id="UP000241228">
    <property type="component" value="Genome"/>
</dbReference>